<dbReference type="AlphaFoldDB" id="U1PV95"/>
<dbReference type="EMBL" id="KE356561">
    <property type="protein sequence ID" value="ERG96321.1"/>
    <property type="molecule type" value="Genomic_DNA"/>
</dbReference>
<organism evidence="1 2">
    <name type="scientific">Haloquadratum walsbyi J07HQW2</name>
    <dbReference type="NCBI Taxonomy" id="1238425"/>
    <lineage>
        <taxon>Archaea</taxon>
        <taxon>Methanobacteriati</taxon>
        <taxon>Methanobacteriota</taxon>
        <taxon>Stenosarchaea group</taxon>
        <taxon>Halobacteria</taxon>
        <taxon>Halobacteriales</taxon>
        <taxon>Haloferacaceae</taxon>
        <taxon>Haloquadratum</taxon>
    </lineage>
</organism>
<gene>
    <name evidence="1" type="ORF">J07HQW2_02797</name>
</gene>
<accession>U1PV95</accession>
<reference evidence="1 2" key="1">
    <citation type="journal article" date="2013" name="PLoS ONE">
        <title>Assembly-driven community genomics of a hypersaline microbial ecosystem.</title>
        <authorList>
            <person name="Podell S."/>
            <person name="Ugalde J.A."/>
            <person name="Narasingarao P."/>
            <person name="Banfield J.F."/>
            <person name="Heidelberg K.B."/>
            <person name="Allen E.E."/>
        </authorList>
    </citation>
    <scope>NUCLEOTIDE SEQUENCE [LARGE SCALE GENOMIC DNA]</scope>
    <source>
        <strain evidence="2">J07HQW2</strain>
    </source>
</reference>
<name>U1PV95_9EURY</name>
<protein>
    <submittedName>
        <fullName evidence="1">Uncharacterized protein</fullName>
    </submittedName>
</protein>
<sequence length="44" mass="5046">MQDTQWTHIVRCSLANTAPSNGSKMYGKYTLTLGREIFDYVNHP</sequence>
<dbReference type="STRING" id="1238425.J07HQW2_02797"/>
<proteinExistence type="predicted"/>
<evidence type="ECO:0000313" key="1">
    <source>
        <dbReference type="EMBL" id="ERG96321.1"/>
    </source>
</evidence>
<evidence type="ECO:0000313" key="2">
    <source>
        <dbReference type="Proteomes" id="UP000030710"/>
    </source>
</evidence>
<dbReference type="Proteomes" id="UP000030710">
    <property type="component" value="Unassembled WGS sequence"/>
</dbReference>
<dbReference type="HOGENOM" id="CLU_3210708_0_0_2"/>